<feature type="non-terminal residue" evidence="1">
    <location>
        <position position="1"/>
    </location>
</feature>
<dbReference type="Gene3D" id="3.30.40.10">
    <property type="entry name" value="Zinc/RING finger domain, C3HC4 (zinc finger)"/>
    <property type="match status" value="1"/>
</dbReference>
<organism evidence="1 2">
    <name type="scientific">Brassica napus</name>
    <name type="common">Rape</name>
    <dbReference type="NCBI Taxonomy" id="3708"/>
    <lineage>
        <taxon>Eukaryota</taxon>
        <taxon>Viridiplantae</taxon>
        <taxon>Streptophyta</taxon>
        <taxon>Embryophyta</taxon>
        <taxon>Tracheophyta</taxon>
        <taxon>Spermatophyta</taxon>
        <taxon>Magnoliopsida</taxon>
        <taxon>eudicotyledons</taxon>
        <taxon>Gunneridae</taxon>
        <taxon>Pentapetalae</taxon>
        <taxon>rosids</taxon>
        <taxon>malvids</taxon>
        <taxon>Brassicales</taxon>
        <taxon>Brassicaceae</taxon>
        <taxon>Brassiceae</taxon>
        <taxon>Brassica</taxon>
    </lineage>
</organism>
<comment type="caution">
    <text evidence="1">The sequence shown here is derived from an EMBL/GenBank/DDBJ whole genome shotgun (WGS) entry which is preliminary data.</text>
</comment>
<reference evidence="1 2" key="1">
    <citation type="submission" date="2021-05" db="EMBL/GenBank/DDBJ databases">
        <title>Genome Assembly of Synthetic Allotetraploid Brassica napus Reveals Homoeologous Exchanges between Subgenomes.</title>
        <authorList>
            <person name="Davis J.T."/>
        </authorList>
    </citation>
    <scope>NUCLEOTIDE SEQUENCE [LARGE SCALE GENOMIC DNA]</scope>
    <source>
        <strain evidence="2">cv. Da-Ae</strain>
        <tissue evidence="1">Seedling</tissue>
    </source>
</reference>
<evidence type="ECO:0000313" key="2">
    <source>
        <dbReference type="Proteomes" id="UP000824890"/>
    </source>
</evidence>
<dbReference type="InterPro" id="IPR013083">
    <property type="entry name" value="Znf_RING/FYVE/PHD"/>
</dbReference>
<evidence type="ECO:0000313" key="1">
    <source>
        <dbReference type="EMBL" id="KAH0914801.1"/>
    </source>
</evidence>
<dbReference type="Proteomes" id="UP000824890">
    <property type="component" value="Unassembled WGS sequence"/>
</dbReference>
<accession>A0ABQ8CCM7</accession>
<protein>
    <submittedName>
        <fullName evidence="1">Uncharacterized protein</fullName>
    </submittedName>
</protein>
<sequence>RREMLLLEEYLSFHLPRSVSCRDTTRFCCELSPSPSSYSTVASYHNSVLFNMETSYSCDAREDPDESIESIEDIIPHRENKRRGTRDDIKKREALLEVRIEQIAMEAELGQQRAKCSEELTLDQEIASNEVEPGKWMTCLVQWGKQYNDDDDVQFYGVREECILLLSCKHMCLCKECERKLSYCLLCQSSKFLGMDRDLYTTCACIGRDSGDREVDDTASWVS</sequence>
<name>A0ABQ8CCM7_BRANA</name>
<proteinExistence type="predicted"/>
<keyword evidence="2" id="KW-1185">Reference proteome</keyword>
<gene>
    <name evidence="1" type="ORF">HID58_029247</name>
</gene>
<dbReference type="EMBL" id="JAGKQM010000008">
    <property type="protein sequence ID" value="KAH0914801.1"/>
    <property type="molecule type" value="Genomic_DNA"/>
</dbReference>